<dbReference type="Proteomes" id="UP000016934">
    <property type="component" value="Unassembled WGS sequence"/>
</dbReference>
<proteinExistence type="predicted"/>
<protein>
    <submittedName>
        <fullName evidence="2">Uncharacterized protein</fullName>
    </submittedName>
</protein>
<keyword evidence="3" id="KW-1185">Reference proteome</keyword>
<dbReference type="HOGENOM" id="CLU_3068541_0_0_1"/>
<dbReference type="RefSeq" id="XP_007696566.1">
    <property type="nucleotide sequence ID" value="XM_007698376.1"/>
</dbReference>
<accession>M2SYI3</accession>
<dbReference type="GeneID" id="19137514"/>
<reference evidence="2 3" key="1">
    <citation type="journal article" date="2012" name="PLoS Pathog.">
        <title>Diverse lifestyles and strategies of plant pathogenesis encoded in the genomes of eighteen Dothideomycetes fungi.</title>
        <authorList>
            <person name="Ohm R.A."/>
            <person name="Feau N."/>
            <person name="Henrissat B."/>
            <person name="Schoch C.L."/>
            <person name="Horwitz B.A."/>
            <person name="Barry K.W."/>
            <person name="Condon B.J."/>
            <person name="Copeland A.C."/>
            <person name="Dhillon B."/>
            <person name="Glaser F."/>
            <person name="Hesse C.N."/>
            <person name="Kosti I."/>
            <person name="LaButti K."/>
            <person name="Lindquist E.A."/>
            <person name="Lucas S."/>
            <person name="Salamov A.A."/>
            <person name="Bradshaw R.E."/>
            <person name="Ciuffetti L."/>
            <person name="Hamelin R.C."/>
            <person name="Kema G.H.J."/>
            <person name="Lawrence C."/>
            <person name="Scott J.A."/>
            <person name="Spatafora J.W."/>
            <person name="Turgeon B.G."/>
            <person name="de Wit P.J.G.M."/>
            <person name="Zhong S."/>
            <person name="Goodwin S.B."/>
            <person name="Grigoriev I.V."/>
        </authorList>
    </citation>
    <scope>NUCLEOTIDE SEQUENCE [LARGE SCALE GENOMIC DNA]</scope>
    <source>
        <strain evidence="3">ND90Pr / ATCC 201652</strain>
    </source>
</reference>
<feature type="non-terminal residue" evidence="2">
    <location>
        <position position="1"/>
    </location>
</feature>
<keyword evidence="1" id="KW-1133">Transmembrane helix</keyword>
<sequence length="53" mass="6093">MFSCFFFASSFLCLLLLCCLVGFFCRPSNMTRGRGRVLEVYRGIVFQMSSSYT</sequence>
<gene>
    <name evidence="2" type="ORF">COCSADRAFT_34206</name>
</gene>
<dbReference type="AlphaFoldDB" id="M2SYI3"/>
<name>M2SYI3_COCSN</name>
<evidence type="ECO:0000313" key="3">
    <source>
        <dbReference type="Proteomes" id="UP000016934"/>
    </source>
</evidence>
<keyword evidence="1" id="KW-0812">Transmembrane</keyword>
<organism evidence="2 3">
    <name type="scientific">Cochliobolus sativus (strain ND90Pr / ATCC 201652)</name>
    <name type="common">Common root rot and spot blotch fungus</name>
    <name type="synonym">Bipolaris sorokiniana</name>
    <dbReference type="NCBI Taxonomy" id="665912"/>
    <lineage>
        <taxon>Eukaryota</taxon>
        <taxon>Fungi</taxon>
        <taxon>Dikarya</taxon>
        <taxon>Ascomycota</taxon>
        <taxon>Pezizomycotina</taxon>
        <taxon>Dothideomycetes</taxon>
        <taxon>Pleosporomycetidae</taxon>
        <taxon>Pleosporales</taxon>
        <taxon>Pleosporineae</taxon>
        <taxon>Pleosporaceae</taxon>
        <taxon>Bipolaris</taxon>
    </lineage>
</organism>
<dbReference type="KEGG" id="bsc:COCSADRAFT_34206"/>
<reference evidence="3" key="2">
    <citation type="journal article" date="2013" name="PLoS Genet.">
        <title>Comparative genome structure, secondary metabolite, and effector coding capacity across Cochliobolus pathogens.</title>
        <authorList>
            <person name="Condon B.J."/>
            <person name="Leng Y."/>
            <person name="Wu D."/>
            <person name="Bushley K.E."/>
            <person name="Ohm R.A."/>
            <person name="Otillar R."/>
            <person name="Martin J."/>
            <person name="Schackwitz W."/>
            <person name="Grimwood J."/>
            <person name="MohdZainudin N."/>
            <person name="Xue C."/>
            <person name="Wang R."/>
            <person name="Manning V.A."/>
            <person name="Dhillon B."/>
            <person name="Tu Z.J."/>
            <person name="Steffenson B.J."/>
            <person name="Salamov A."/>
            <person name="Sun H."/>
            <person name="Lowry S."/>
            <person name="LaButti K."/>
            <person name="Han J."/>
            <person name="Copeland A."/>
            <person name="Lindquist E."/>
            <person name="Barry K."/>
            <person name="Schmutz J."/>
            <person name="Baker S.E."/>
            <person name="Ciuffetti L.M."/>
            <person name="Grigoriev I.V."/>
            <person name="Zhong S."/>
            <person name="Turgeon B.G."/>
        </authorList>
    </citation>
    <scope>NUCLEOTIDE SEQUENCE [LARGE SCALE GENOMIC DNA]</scope>
    <source>
        <strain evidence="3">ND90Pr / ATCC 201652</strain>
    </source>
</reference>
<evidence type="ECO:0000313" key="2">
    <source>
        <dbReference type="EMBL" id="EMD67385.1"/>
    </source>
</evidence>
<evidence type="ECO:0000256" key="1">
    <source>
        <dbReference type="SAM" id="Phobius"/>
    </source>
</evidence>
<feature type="transmembrane region" description="Helical" evidence="1">
    <location>
        <begin position="6"/>
        <end position="25"/>
    </location>
</feature>
<keyword evidence="1" id="KW-0472">Membrane</keyword>
<dbReference type="EMBL" id="KB445639">
    <property type="protein sequence ID" value="EMD67385.1"/>
    <property type="molecule type" value="Genomic_DNA"/>
</dbReference>